<dbReference type="Proteomes" id="UP000825002">
    <property type="component" value="Unassembled WGS sequence"/>
</dbReference>
<dbReference type="Pfam" id="PF00650">
    <property type="entry name" value="CRAL_TRIO"/>
    <property type="match status" value="1"/>
</dbReference>
<evidence type="ECO:0000313" key="4">
    <source>
        <dbReference type="Proteomes" id="UP000825002"/>
    </source>
</evidence>
<organism evidence="3 4">
    <name type="scientific">Fragariocoptes setiger</name>
    <dbReference type="NCBI Taxonomy" id="1670756"/>
    <lineage>
        <taxon>Eukaryota</taxon>
        <taxon>Metazoa</taxon>
        <taxon>Ecdysozoa</taxon>
        <taxon>Arthropoda</taxon>
        <taxon>Chelicerata</taxon>
        <taxon>Arachnida</taxon>
        <taxon>Acari</taxon>
        <taxon>Acariformes</taxon>
        <taxon>Trombidiformes</taxon>
        <taxon>Prostigmata</taxon>
        <taxon>Eupodina</taxon>
        <taxon>Eriophyoidea</taxon>
        <taxon>Phytoptidae</taxon>
        <taxon>Fragariocoptes</taxon>
    </lineage>
</organism>
<evidence type="ECO:0000313" key="3">
    <source>
        <dbReference type="EMBL" id="KAG9510114.1"/>
    </source>
</evidence>
<evidence type="ECO:0000259" key="2">
    <source>
        <dbReference type="PROSITE" id="PS50191"/>
    </source>
</evidence>
<dbReference type="InterPro" id="IPR053012">
    <property type="entry name" value="ER-organelle_contact"/>
</dbReference>
<comment type="caution">
    <text evidence="3">The sequence shown here is derived from an EMBL/GenBank/DDBJ whole genome shotgun (WGS) entry which is preliminary data.</text>
</comment>
<dbReference type="EMBL" id="JAIFTH010000229">
    <property type="protein sequence ID" value="KAG9510114.1"/>
    <property type="molecule type" value="Genomic_DNA"/>
</dbReference>
<protein>
    <submittedName>
        <fullName evidence="3">Motile sperm domain-containing protein 2</fullName>
    </submittedName>
</protein>
<dbReference type="InterPro" id="IPR036865">
    <property type="entry name" value="CRAL-TRIO_dom_sf"/>
</dbReference>
<reference evidence="3 4" key="1">
    <citation type="submission" date="2020-10" db="EMBL/GenBank/DDBJ databases">
        <authorList>
            <person name="Klimov P.B."/>
            <person name="Dyachkov S.M."/>
            <person name="Chetverikov P.E."/>
        </authorList>
    </citation>
    <scope>NUCLEOTIDE SEQUENCE [LARGE SCALE GENOMIC DNA]</scope>
    <source>
        <strain evidence="3">BMOC 18-1129-001#AD2665</strain>
        <tissue evidence="3">Entire mites</tissue>
    </source>
</reference>
<dbReference type="PROSITE" id="PS50191">
    <property type="entry name" value="CRAL_TRIO"/>
    <property type="match status" value="1"/>
</dbReference>
<sequence length="344" mass="40788">MPKNKLPRLREPHGEPVQQVRDLFMKNYRLIDSEEERKQAYYDEDVRQVETMSFLVQRCVIIKRKQVDEAYKMLDAMLRWRRKHFIRELTDRSFAREFFLCGAAFVYEPDVFGNKTLYVRPHLLRNVLELKQAFKEFLAYLIYRIDDSVDGASFALIFDLSNTLWQHYDFDMLMHLLSLLRDYYPVNIDYVLAINFPWILTAAWTVVKRLIPPERRDVVAFVSSKDVVNNFVKPENLPDFLGGTCARPHQYTPKNCKSIVELLLEWRELARRESNSTNSSSINNNNNNNNNSTDNQEPQTQHSAIHASMSDKRIAEIIKVFDELVHRDDNKFMHDEFERLINNQ</sequence>
<feature type="region of interest" description="Disordered" evidence="1">
    <location>
        <begin position="274"/>
        <end position="307"/>
    </location>
</feature>
<dbReference type="SUPFAM" id="SSF52087">
    <property type="entry name" value="CRAL/TRIO domain"/>
    <property type="match status" value="1"/>
</dbReference>
<dbReference type="CDD" id="cd00170">
    <property type="entry name" value="SEC14"/>
    <property type="match status" value="1"/>
</dbReference>
<feature type="compositionally biased region" description="Low complexity" evidence="1">
    <location>
        <begin position="275"/>
        <end position="295"/>
    </location>
</feature>
<gene>
    <name evidence="3" type="primary">Mospd2</name>
    <name evidence="3" type="ORF">GZH46_01349</name>
</gene>
<dbReference type="PANTHER" id="PTHR46384">
    <property type="entry name" value="MOTILE SPERM DOMAIN-CONTAINING PROTEIN 2"/>
    <property type="match status" value="1"/>
</dbReference>
<evidence type="ECO:0000256" key="1">
    <source>
        <dbReference type="SAM" id="MobiDB-lite"/>
    </source>
</evidence>
<name>A0ABQ7S9K9_9ACAR</name>
<dbReference type="PANTHER" id="PTHR46384:SF1">
    <property type="entry name" value="MOTILE SPERM DOMAIN-CONTAINING PROTEIN 2"/>
    <property type="match status" value="1"/>
</dbReference>
<accession>A0ABQ7S9K9</accession>
<proteinExistence type="predicted"/>
<dbReference type="SMART" id="SM00516">
    <property type="entry name" value="SEC14"/>
    <property type="match status" value="1"/>
</dbReference>
<feature type="domain" description="CRAL-TRIO" evidence="2">
    <location>
        <begin position="103"/>
        <end position="249"/>
    </location>
</feature>
<dbReference type="Gene3D" id="3.40.525.10">
    <property type="entry name" value="CRAL-TRIO lipid binding domain"/>
    <property type="match status" value="1"/>
</dbReference>
<keyword evidence="4" id="KW-1185">Reference proteome</keyword>
<dbReference type="InterPro" id="IPR001251">
    <property type="entry name" value="CRAL-TRIO_dom"/>
</dbReference>